<dbReference type="EMBL" id="CM004393">
    <property type="protein sequence ID" value="OAY45220.1"/>
    <property type="molecule type" value="Genomic_DNA"/>
</dbReference>
<organism evidence="2">
    <name type="scientific">Manihot esculenta</name>
    <name type="common">Cassava</name>
    <name type="synonym">Jatropha manihot</name>
    <dbReference type="NCBI Taxonomy" id="3983"/>
    <lineage>
        <taxon>Eukaryota</taxon>
        <taxon>Viridiplantae</taxon>
        <taxon>Streptophyta</taxon>
        <taxon>Embryophyta</taxon>
        <taxon>Tracheophyta</taxon>
        <taxon>Spermatophyta</taxon>
        <taxon>Magnoliopsida</taxon>
        <taxon>eudicotyledons</taxon>
        <taxon>Gunneridae</taxon>
        <taxon>Pentapetalae</taxon>
        <taxon>rosids</taxon>
        <taxon>fabids</taxon>
        <taxon>Malpighiales</taxon>
        <taxon>Euphorbiaceae</taxon>
        <taxon>Crotonoideae</taxon>
        <taxon>Manihoteae</taxon>
        <taxon>Manihot</taxon>
    </lineage>
</organism>
<proteinExistence type="predicted"/>
<accession>A0A2C9VIH6</accession>
<dbReference type="AlphaFoldDB" id="A0A2C9VIH6"/>
<evidence type="ECO:0000256" key="1">
    <source>
        <dbReference type="SAM" id="MobiDB-lite"/>
    </source>
</evidence>
<feature type="region of interest" description="Disordered" evidence="1">
    <location>
        <begin position="104"/>
        <end position="151"/>
    </location>
</feature>
<feature type="compositionally biased region" description="Basic and acidic residues" evidence="1">
    <location>
        <begin position="131"/>
        <end position="140"/>
    </location>
</feature>
<protein>
    <submittedName>
        <fullName evidence="2">Uncharacterized protein</fullName>
    </submittedName>
</protein>
<reference evidence="2" key="1">
    <citation type="submission" date="2016-02" db="EMBL/GenBank/DDBJ databases">
        <title>WGS assembly of Manihot esculenta.</title>
        <authorList>
            <person name="Bredeson J.V."/>
            <person name="Prochnik S.E."/>
            <person name="Lyons J.B."/>
            <person name="Schmutz J."/>
            <person name="Grimwood J."/>
            <person name="Vrebalov J."/>
            <person name="Bart R.S."/>
            <person name="Amuge T."/>
            <person name="Ferguson M.E."/>
            <person name="Green R."/>
            <person name="Putnam N."/>
            <person name="Stites J."/>
            <person name="Rounsley S."/>
            <person name="Rokhsar D.S."/>
        </authorList>
    </citation>
    <scope>NUCLEOTIDE SEQUENCE [LARGE SCALE GENOMIC DNA]</scope>
    <source>
        <tissue evidence="2">Leaf</tissue>
    </source>
</reference>
<sequence>MDYNPPSMDNTFNNIFAYNVQPIQIYYPHSHYSNGFQPMYGCGDQVSDINCMEMATMNDHLLPPAEEPAYGRGDQVWDINCMQTAAMNVIAEEPSPLLEPAFAETSTREFDGQPSSSNQPMPVEGAYDHASSFHREEERQNSLFDMVHYSG</sequence>
<name>A0A2C9VIH6_MANES</name>
<gene>
    <name evidence="2" type="ORF">MANES_07G042100</name>
</gene>
<evidence type="ECO:0000313" key="2">
    <source>
        <dbReference type="EMBL" id="OAY45220.1"/>
    </source>
</evidence>